<dbReference type="InterPro" id="IPR044221">
    <property type="entry name" value="DYAD/AMEIOTIC1"/>
</dbReference>
<feature type="compositionally biased region" description="Basic and acidic residues" evidence="1">
    <location>
        <begin position="378"/>
        <end position="400"/>
    </location>
</feature>
<feature type="region of interest" description="Disordered" evidence="1">
    <location>
        <begin position="374"/>
        <end position="430"/>
    </location>
</feature>
<dbReference type="PANTHER" id="PTHR46740">
    <property type="entry name" value="PROTEIN DYAD"/>
    <property type="match status" value="1"/>
</dbReference>
<evidence type="ECO:0000259" key="2">
    <source>
        <dbReference type="Pfam" id="PF25874"/>
    </source>
</evidence>
<evidence type="ECO:0000313" key="3">
    <source>
        <dbReference type="EMBL" id="VVB17457.1"/>
    </source>
</evidence>
<gene>
    <name evidence="3" type="ORF">ANE_LOCUS27901</name>
</gene>
<dbReference type="InterPro" id="IPR059080">
    <property type="entry name" value="WHD_PTC1"/>
</dbReference>
<feature type="domain" description="PTC1-like winged helix-turn-helix" evidence="2">
    <location>
        <begin position="99"/>
        <end position="181"/>
    </location>
</feature>
<comment type="caution">
    <text evidence="3">The sequence shown here is derived from an EMBL/GenBank/DDBJ whole genome shotgun (WGS) entry which is preliminary data.</text>
</comment>
<protein>
    <recommendedName>
        <fullName evidence="2">PTC1-like winged helix-turn-helix domain-containing protein</fullName>
    </recommendedName>
</protein>
<evidence type="ECO:0000313" key="4">
    <source>
        <dbReference type="Proteomes" id="UP000489600"/>
    </source>
</evidence>
<accession>A0A565CV38</accession>
<dbReference type="GO" id="GO:0007131">
    <property type="term" value="P:reciprocal meiotic recombination"/>
    <property type="evidence" value="ECO:0007669"/>
    <property type="project" value="InterPro"/>
</dbReference>
<sequence>MSDRRSSRIKVNRSDIAGSVKKEPVSLDTQGEDKSENNMVNVKLEMEEGPGFLLTYGIQKRKRLSRGRSLGRKFARFGEKRESGLEDQKNNKQSRLTSRWNTDRFKLAEQSLVDVLKEKGATFETPVSRGELRCLARSKIGDTGLLDHLLKHVDGKVTPGGADRFRRCHNTEGTMEYWLESADLIKIKRESGIPDPSWMPPAWWKIQNASNESSALLREEIEKMKSDIKELASKQKLPDHDDATEKLHKDLITWRAKTDKQIVDISSSLTSTQCMFKELNSWKDKVEQQLVGISNSLKNLQANGSTSFSPAPESWEHILQTANLDDFTGNAFEPWDVDADLIEVLAAPIRPDTYSLPPCKTSLQDDVWFEEQSLPKIEMQKTESRMTKGESRSSNEDKADMTPASSVTPGSSVTAGPRSEIDDPNTHSEETLKELVAWKVKAEQQLTEMSNTILALKGQL</sequence>
<feature type="compositionally biased region" description="Polar residues" evidence="1">
    <location>
        <begin position="403"/>
        <end position="414"/>
    </location>
</feature>
<dbReference type="PANTHER" id="PTHR46740:SF1">
    <property type="entry name" value="DYAD PROTEIN"/>
    <property type="match status" value="1"/>
</dbReference>
<feature type="region of interest" description="Disordered" evidence="1">
    <location>
        <begin position="1"/>
        <end position="37"/>
    </location>
</feature>
<dbReference type="Pfam" id="PF25874">
    <property type="entry name" value="WHD_plant_repro"/>
    <property type="match status" value="1"/>
</dbReference>
<keyword evidence="4" id="KW-1185">Reference proteome</keyword>
<reference evidence="3" key="1">
    <citation type="submission" date="2019-07" db="EMBL/GenBank/DDBJ databases">
        <authorList>
            <person name="Dittberner H."/>
        </authorList>
    </citation>
    <scope>NUCLEOTIDE SEQUENCE [LARGE SCALE GENOMIC DNA]</scope>
</reference>
<evidence type="ECO:0000256" key="1">
    <source>
        <dbReference type="SAM" id="MobiDB-lite"/>
    </source>
</evidence>
<dbReference type="AlphaFoldDB" id="A0A565CV38"/>
<dbReference type="GO" id="GO:0051177">
    <property type="term" value="P:meiotic sister chromatid cohesion"/>
    <property type="evidence" value="ECO:0007669"/>
    <property type="project" value="InterPro"/>
</dbReference>
<feature type="compositionally biased region" description="Basic and acidic residues" evidence="1">
    <location>
        <begin position="20"/>
        <end position="36"/>
    </location>
</feature>
<dbReference type="EMBL" id="CABITT030000008">
    <property type="protein sequence ID" value="VVB17457.1"/>
    <property type="molecule type" value="Genomic_DNA"/>
</dbReference>
<proteinExistence type="predicted"/>
<dbReference type="OrthoDB" id="515863at2759"/>
<organism evidence="3 4">
    <name type="scientific">Arabis nemorensis</name>
    <dbReference type="NCBI Taxonomy" id="586526"/>
    <lineage>
        <taxon>Eukaryota</taxon>
        <taxon>Viridiplantae</taxon>
        <taxon>Streptophyta</taxon>
        <taxon>Embryophyta</taxon>
        <taxon>Tracheophyta</taxon>
        <taxon>Spermatophyta</taxon>
        <taxon>Magnoliopsida</taxon>
        <taxon>eudicotyledons</taxon>
        <taxon>Gunneridae</taxon>
        <taxon>Pentapetalae</taxon>
        <taxon>rosids</taxon>
        <taxon>malvids</taxon>
        <taxon>Brassicales</taxon>
        <taxon>Brassicaceae</taxon>
        <taxon>Arabideae</taxon>
        <taxon>Arabis</taxon>
    </lineage>
</organism>
<name>A0A565CV38_9BRAS</name>
<feature type="compositionally biased region" description="Basic and acidic residues" evidence="1">
    <location>
        <begin position="419"/>
        <end position="430"/>
    </location>
</feature>
<dbReference type="Proteomes" id="UP000489600">
    <property type="component" value="Unassembled WGS sequence"/>
</dbReference>